<comment type="similarity">
    <text evidence="1">Belongs to the thiolase-like superfamily. Thiolase family.</text>
</comment>
<evidence type="ECO:0000259" key="6">
    <source>
        <dbReference type="Pfam" id="PF02803"/>
    </source>
</evidence>
<evidence type="ECO:0000313" key="8">
    <source>
        <dbReference type="Proteomes" id="UP000240400"/>
    </source>
</evidence>
<evidence type="ECO:0000256" key="1">
    <source>
        <dbReference type="ARBA" id="ARBA00010982"/>
    </source>
</evidence>
<dbReference type="InterPro" id="IPR016039">
    <property type="entry name" value="Thiolase-like"/>
</dbReference>
<dbReference type="InterPro" id="IPR020610">
    <property type="entry name" value="Thiolase_AS"/>
</dbReference>
<name>A0A2T4S1Y4_9STAP</name>
<dbReference type="PANTHER" id="PTHR18919">
    <property type="entry name" value="ACETYL-COA C-ACYLTRANSFERASE"/>
    <property type="match status" value="1"/>
</dbReference>
<evidence type="ECO:0000256" key="2">
    <source>
        <dbReference type="ARBA" id="ARBA00012705"/>
    </source>
</evidence>
<comment type="caution">
    <text evidence="7">The sequence shown here is derived from an EMBL/GenBank/DDBJ whole genome shotgun (WGS) entry which is preliminary data.</text>
</comment>
<dbReference type="EC" id="2.3.1.9" evidence="2"/>
<dbReference type="Proteomes" id="UP000240400">
    <property type="component" value="Unassembled WGS sequence"/>
</dbReference>
<evidence type="ECO:0000313" key="7">
    <source>
        <dbReference type="EMBL" id="PTK38903.1"/>
    </source>
</evidence>
<keyword evidence="3 7" id="KW-0808">Transferase</keyword>
<reference evidence="7 8" key="1">
    <citation type="journal article" date="2016" name="Front. Microbiol.">
        <title>Comprehensive Phylogenetic Analysis of Bovine Non-aureus Staphylococci Species Based on Whole-Genome Sequencing.</title>
        <authorList>
            <person name="Naushad S."/>
            <person name="Barkema H.W."/>
            <person name="Luby C."/>
            <person name="Condas L.A."/>
            <person name="Nobrega D.B."/>
            <person name="Carson D.A."/>
            <person name="De Buck J."/>
        </authorList>
    </citation>
    <scope>NUCLEOTIDE SEQUENCE [LARGE SCALE GENOMIC DNA]</scope>
    <source>
        <strain evidence="7 8">SNUC 4337</strain>
    </source>
</reference>
<dbReference type="EMBL" id="PZHR01001026">
    <property type="protein sequence ID" value="PTK38903.1"/>
    <property type="molecule type" value="Genomic_DNA"/>
</dbReference>
<proteinExistence type="inferred from homology"/>
<protein>
    <recommendedName>
        <fullName evidence="2">acetyl-CoA C-acetyltransferase</fullName>
        <ecNumber evidence="2">2.3.1.9</ecNumber>
    </recommendedName>
    <alternativeName>
        <fullName evidence="5">Acetoacetyl-CoA thiolase</fullName>
    </alternativeName>
</protein>
<accession>A0A2T4S1Y4</accession>
<feature type="domain" description="Thiolase C-terminal" evidence="6">
    <location>
        <begin position="1"/>
        <end position="42"/>
    </location>
</feature>
<dbReference type="PROSITE" id="PS00099">
    <property type="entry name" value="THIOLASE_3"/>
    <property type="match status" value="1"/>
</dbReference>
<dbReference type="AlphaFoldDB" id="A0A2T4S1Y4"/>
<dbReference type="InterPro" id="IPR020617">
    <property type="entry name" value="Thiolase_C"/>
</dbReference>
<dbReference type="GO" id="GO:0003985">
    <property type="term" value="F:acetyl-CoA C-acetyltransferase activity"/>
    <property type="evidence" value="ECO:0007669"/>
    <property type="project" value="UniProtKB-EC"/>
</dbReference>
<dbReference type="SUPFAM" id="SSF53901">
    <property type="entry name" value="Thiolase-like"/>
    <property type="match status" value="1"/>
</dbReference>
<evidence type="ECO:0000256" key="4">
    <source>
        <dbReference type="ARBA" id="ARBA00023315"/>
    </source>
</evidence>
<organism evidence="7 8">
    <name type="scientific">Staphylococcus nepalensis</name>
    <dbReference type="NCBI Taxonomy" id="214473"/>
    <lineage>
        <taxon>Bacteria</taxon>
        <taxon>Bacillati</taxon>
        <taxon>Bacillota</taxon>
        <taxon>Bacilli</taxon>
        <taxon>Bacillales</taxon>
        <taxon>Staphylococcaceae</taxon>
        <taxon>Staphylococcus</taxon>
    </lineage>
</organism>
<evidence type="ECO:0000256" key="5">
    <source>
        <dbReference type="ARBA" id="ARBA00030755"/>
    </source>
</evidence>
<dbReference type="PANTHER" id="PTHR18919:SF107">
    <property type="entry name" value="ACETYL-COA ACETYLTRANSFERASE, CYTOSOLIC"/>
    <property type="match status" value="1"/>
</dbReference>
<dbReference type="Gene3D" id="3.40.47.10">
    <property type="match status" value="1"/>
</dbReference>
<sequence>PIGASGARLVTSLVHELHQENKHNGIATACIGGGLGIALEVEKGE</sequence>
<dbReference type="Pfam" id="PF02803">
    <property type="entry name" value="Thiolase_C"/>
    <property type="match status" value="1"/>
</dbReference>
<gene>
    <name evidence="7" type="ORF">BUZ61_18585</name>
</gene>
<keyword evidence="4 7" id="KW-0012">Acyltransferase</keyword>
<evidence type="ECO:0000256" key="3">
    <source>
        <dbReference type="ARBA" id="ARBA00022679"/>
    </source>
</evidence>
<feature type="non-terminal residue" evidence="7">
    <location>
        <position position="1"/>
    </location>
</feature>